<keyword evidence="3 6" id="KW-0378">Hydrolase</keyword>
<feature type="signal peptide" evidence="8">
    <location>
        <begin position="1"/>
        <end position="22"/>
    </location>
</feature>
<accession>A0AAW9MVJ8</accession>
<evidence type="ECO:0000256" key="4">
    <source>
        <dbReference type="ARBA" id="ARBA00022825"/>
    </source>
</evidence>
<dbReference type="PRINTS" id="PR00723">
    <property type="entry name" value="SUBTILISIN"/>
</dbReference>
<dbReference type="InterPro" id="IPR051048">
    <property type="entry name" value="Peptidase_S8/S53_subtilisin"/>
</dbReference>
<dbReference type="Gene3D" id="3.40.50.200">
    <property type="entry name" value="Peptidase S8/S53 domain"/>
    <property type="match status" value="1"/>
</dbReference>
<comment type="similarity">
    <text evidence="1 6 7">Belongs to the peptidase S8 family.</text>
</comment>
<dbReference type="InterPro" id="IPR000209">
    <property type="entry name" value="Peptidase_S8/S53_dom"/>
</dbReference>
<feature type="active site" description="Charge relay system" evidence="5 6">
    <location>
        <position position="221"/>
    </location>
</feature>
<gene>
    <name evidence="10" type="ORF">VLK81_09540</name>
</gene>
<dbReference type="PANTHER" id="PTHR43399">
    <property type="entry name" value="SUBTILISIN-RELATED"/>
    <property type="match status" value="1"/>
</dbReference>
<name>A0AAW9MVJ8_9FIRM</name>
<dbReference type="PROSITE" id="PS51892">
    <property type="entry name" value="SUBTILASE"/>
    <property type="match status" value="1"/>
</dbReference>
<reference evidence="10 11" key="1">
    <citation type="submission" date="2024-01" db="EMBL/GenBank/DDBJ databases">
        <title>Complete genome sequence of Citroniella saccharovorans strain M6.X9, isolated from human fecal sample.</title>
        <authorList>
            <person name="Cheng G."/>
            <person name="Westerholm M."/>
            <person name="Schnurer A."/>
        </authorList>
    </citation>
    <scope>NUCLEOTIDE SEQUENCE [LARGE SCALE GENOMIC DNA]</scope>
    <source>
        <strain evidence="10 11">DSM 29873</strain>
    </source>
</reference>
<keyword evidence="4 6" id="KW-0720">Serine protease</keyword>
<evidence type="ECO:0000313" key="11">
    <source>
        <dbReference type="Proteomes" id="UP001357733"/>
    </source>
</evidence>
<evidence type="ECO:0000256" key="7">
    <source>
        <dbReference type="RuleBase" id="RU003355"/>
    </source>
</evidence>
<organism evidence="10 11">
    <name type="scientific">Citroniella saccharovorans</name>
    <dbReference type="NCBI Taxonomy" id="2053367"/>
    <lineage>
        <taxon>Bacteria</taxon>
        <taxon>Bacillati</taxon>
        <taxon>Bacillota</taxon>
        <taxon>Tissierellia</taxon>
        <taxon>Tissierellales</taxon>
        <taxon>Peptoniphilaceae</taxon>
        <taxon>Citroniella</taxon>
    </lineage>
</organism>
<evidence type="ECO:0000256" key="5">
    <source>
        <dbReference type="PIRSR" id="PIRSR615500-1"/>
    </source>
</evidence>
<keyword evidence="11" id="KW-1185">Reference proteome</keyword>
<dbReference type="InterPro" id="IPR023828">
    <property type="entry name" value="Peptidase_S8_Ser-AS"/>
</dbReference>
<dbReference type="PROSITE" id="PS00138">
    <property type="entry name" value="SUBTILASE_SER"/>
    <property type="match status" value="1"/>
</dbReference>
<dbReference type="Pfam" id="PF04122">
    <property type="entry name" value="CW_binding_2"/>
    <property type="match status" value="3"/>
</dbReference>
<dbReference type="GO" id="GO:0004252">
    <property type="term" value="F:serine-type endopeptidase activity"/>
    <property type="evidence" value="ECO:0007669"/>
    <property type="project" value="UniProtKB-UniRule"/>
</dbReference>
<dbReference type="InterPro" id="IPR023827">
    <property type="entry name" value="Peptidase_S8_Asp-AS"/>
</dbReference>
<feature type="domain" description="Peptidase S8/S53" evidence="9">
    <location>
        <begin position="166"/>
        <end position="447"/>
    </location>
</feature>
<feature type="active site" description="Charge relay system" evidence="5 6">
    <location>
        <position position="175"/>
    </location>
</feature>
<dbReference type="Pfam" id="PF00082">
    <property type="entry name" value="Peptidase_S8"/>
    <property type="match status" value="1"/>
</dbReference>
<evidence type="ECO:0000256" key="6">
    <source>
        <dbReference type="PROSITE-ProRule" id="PRU01240"/>
    </source>
</evidence>
<dbReference type="InterPro" id="IPR036852">
    <property type="entry name" value="Peptidase_S8/S53_dom_sf"/>
</dbReference>
<dbReference type="Proteomes" id="UP001357733">
    <property type="component" value="Unassembled WGS sequence"/>
</dbReference>
<evidence type="ECO:0000259" key="9">
    <source>
        <dbReference type="Pfam" id="PF00082"/>
    </source>
</evidence>
<dbReference type="EMBL" id="JAYKOT010000003">
    <property type="protein sequence ID" value="MEB3430226.1"/>
    <property type="molecule type" value="Genomic_DNA"/>
</dbReference>
<feature type="active site" description="Charge relay system" evidence="5 6">
    <location>
        <position position="395"/>
    </location>
</feature>
<protein>
    <submittedName>
        <fullName evidence="10">S8 family serine peptidase</fullName>
    </submittedName>
</protein>
<sequence>MKRNFLRVFLFLLILINFRVFASGNINSSEFKDSYKKVDILIELKESFSLKSGVASLKDDTLKSQKNILTFLDGEKAKGKVDLVETFYITNAIHTICTDDLIKELQAFDEIKKISFNEDNQLLTFDPSPIDEKQLVNNPIMENKSNDFYLEMISADKIEEKFSLTGEGITIGFIDSGVDFSHPEIKDKFRGYNKEDGSFDGKYSWLDLVGSSVLPQDNIGHGTATVSIALGGSENSFVKGVARGAKWIAVRAFESGETSNSNIIKACEWMLAPGGDESKRPDIVNNSWGQKANEKTWFNDILKKWKEAGISPVFASGNEISGKAEAGSIDNPASLIGALSVGSVDKNYELSKFSRRGPSLFDPDGKYFKPELVAPGQDIRAAINNNRYGYMYGTSISSPQVAGVIALIKEKNPNLSPDEIEDILIKTARGLTDEEYKESPNMGYGYGIVDAEKAILSLDSPKEDPEENTRRISGNDRKETALAISKKYFSTEKAVYLTGANSSVDALVSSPLNKSVTGPLLLTDRDELSKDVLDEIKRLGAEKVVVIGGENTISEKVFNELKDSTGEVIRLSGSDRYETSRKIGQSVIDENESNSVFFVNGQKEVDAVALAGASIKNSLPIVLVGGENLDKNTLDFIKKNKIEKVILVGGEGSLSSELEKDLVSLNIDTKRIGGENRFQTASLIASEYFNSPEGAFVASGENIVDALTIGPVSAIKSYPVVLTSRDNLPHESLLYIKEENIEEIIILGGENSVSKAIEEFLEK</sequence>
<dbReference type="PROSITE" id="PS00136">
    <property type="entry name" value="SUBTILASE_ASP"/>
    <property type="match status" value="1"/>
</dbReference>
<evidence type="ECO:0000256" key="3">
    <source>
        <dbReference type="ARBA" id="ARBA00022801"/>
    </source>
</evidence>
<dbReference type="SUPFAM" id="SSF52743">
    <property type="entry name" value="Subtilisin-like"/>
    <property type="match status" value="1"/>
</dbReference>
<comment type="caution">
    <text evidence="10">The sequence shown here is derived from an EMBL/GenBank/DDBJ whole genome shotgun (WGS) entry which is preliminary data.</text>
</comment>
<dbReference type="GO" id="GO:0006508">
    <property type="term" value="P:proteolysis"/>
    <property type="evidence" value="ECO:0007669"/>
    <property type="project" value="UniProtKB-KW"/>
</dbReference>
<dbReference type="AlphaFoldDB" id="A0AAW9MVJ8"/>
<proteinExistence type="inferred from homology"/>
<dbReference type="InterPro" id="IPR015500">
    <property type="entry name" value="Peptidase_S8_subtilisin-rel"/>
</dbReference>
<evidence type="ECO:0000256" key="1">
    <source>
        <dbReference type="ARBA" id="ARBA00011073"/>
    </source>
</evidence>
<dbReference type="RefSeq" id="WP_324620434.1">
    <property type="nucleotide sequence ID" value="NZ_JAYKOT010000003.1"/>
</dbReference>
<feature type="chain" id="PRO_5043768384" evidence="8">
    <location>
        <begin position="23"/>
        <end position="763"/>
    </location>
</feature>
<evidence type="ECO:0000256" key="8">
    <source>
        <dbReference type="SAM" id="SignalP"/>
    </source>
</evidence>
<keyword evidence="8" id="KW-0732">Signal</keyword>
<dbReference type="Gene3D" id="3.40.50.12090">
    <property type="match status" value="2"/>
</dbReference>
<keyword evidence="2 6" id="KW-0645">Protease</keyword>
<evidence type="ECO:0000313" key="10">
    <source>
        <dbReference type="EMBL" id="MEB3430226.1"/>
    </source>
</evidence>
<dbReference type="PANTHER" id="PTHR43399:SF4">
    <property type="entry name" value="CELL WALL-ASSOCIATED PROTEASE"/>
    <property type="match status" value="1"/>
</dbReference>
<dbReference type="InterPro" id="IPR007253">
    <property type="entry name" value="Cell_wall-bd_2"/>
</dbReference>
<evidence type="ECO:0000256" key="2">
    <source>
        <dbReference type="ARBA" id="ARBA00022670"/>
    </source>
</evidence>